<accession>A0A1H3DU51</accession>
<organism evidence="2 3">
    <name type="scientific">Nitrosomonas halophila</name>
    <dbReference type="NCBI Taxonomy" id="44576"/>
    <lineage>
        <taxon>Bacteria</taxon>
        <taxon>Pseudomonadati</taxon>
        <taxon>Pseudomonadota</taxon>
        <taxon>Betaproteobacteria</taxon>
        <taxon>Nitrosomonadales</taxon>
        <taxon>Nitrosomonadaceae</taxon>
        <taxon>Nitrosomonas</taxon>
    </lineage>
</organism>
<dbReference type="PROSITE" id="PS51257">
    <property type="entry name" value="PROKAR_LIPOPROTEIN"/>
    <property type="match status" value="1"/>
</dbReference>
<feature type="compositionally biased region" description="Basic and acidic residues" evidence="1">
    <location>
        <begin position="71"/>
        <end position="88"/>
    </location>
</feature>
<gene>
    <name evidence="2" type="ORF">SAMN05421881_100625</name>
</gene>
<dbReference type="InterPro" id="IPR007446">
    <property type="entry name" value="PilP"/>
</dbReference>
<dbReference type="STRING" id="44576.SAMN05421881_100625"/>
<dbReference type="Pfam" id="PF04351">
    <property type="entry name" value="PilP"/>
    <property type="match status" value="1"/>
</dbReference>
<dbReference type="AlphaFoldDB" id="A0A1H3DU51"/>
<dbReference type="Gene3D" id="2.30.30.830">
    <property type="match status" value="1"/>
</dbReference>
<evidence type="ECO:0000313" key="3">
    <source>
        <dbReference type="Proteomes" id="UP000198640"/>
    </source>
</evidence>
<keyword evidence="3" id="KW-1185">Reference proteome</keyword>
<proteinExistence type="predicted"/>
<name>A0A1H3DU51_9PROT</name>
<sequence length="175" mass="19793">MSGRLHPCVLLVSILLSSGCGEQGYDDLEAFIENSGGNLHGKIDALPVIQPLKGFVYQPFELQDPFSNRAGRQDKTVRNERQPDPARPKEALESYPLENLTMVGSLQRGRHVFGLIKTPDNSIYRVKRGNYLGENFGLIAKITEAEITLREIVRNGDHDWTERMSVLMLQTRERE</sequence>
<feature type="region of interest" description="Disordered" evidence="1">
    <location>
        <begin position="66"/>
        <end position="88"/>
    </location>
</feature>
<evidence type="ECO:0000313" key="2">
    <source>
        <dbReference type="EMBL" id="SDX69901.1"/>
    </source>
</evidence>
<dbReference type="Proteomes" id="UP000198640">
    <property type="component" value="Unassembled WGS sequence"/>
</dbReference>
<dbReference type="EMBL" id="FNOY01000006">
    <property type="protein sequence ID" value="SDX69901.1"/>
    <property type="molecule type" value="Genomic_DNA"/>
</dbReference>
<protein>
    <submittedName>
        <fullName evidence="2">Type IV pilus assembly protein PilP</fullName>
    </submittedName>
</protein>
<reference evidence="2 3" key="1">
    <citation type="submission" date="2016-10" db="EMBL/GenBank/DDBJ databases">
        <authorList>
            <person name="de Groot N.N."/>
        </authorList>
    </citation>
    <scope>NUCLEOTIDE SEQUENCE [LARGE SCALE GENOMIC DNA]</scope>
    <source>
        <strain evidence="2 3">Nm1</strain>
    </source>
</reference>
<evidence type="ECO:0000256" key="1">
    <source>
        <dbReference type="SAM" id="MobiDB-lite"/>
    </source>
</evidence>
<dbReference type="OrthoDB" id="5296580at2"/>
<dbReference type="PIRSF" id="PIRSF016481">
    <property type="entry name" value="Pilus_assembly_PilP"/>
    <property type="match status" value="1"/>
</dbReference>